<dbReference type="EMBL" id="PDEM01000007">
    <property type="protein sequence ID" value="PHZ86586.1"/>
    <property type="molecule type" value="Genomic_DNA"/>
</dbReference>
<dbReference type="PROSITE" id="PS50043">
    <property type="entry name" value="HTH_LUXR_2"/>
    <property type="match status" value="1"/>
</dbReference>
<dbReference type="PANTHER" id="PTHR44688">
    <property type="entry name" value="DNA-BINDING TRANSCRIPTIONAL ACTIVATOR DEVR_DOSR"/>
    <property type="match status" value="1"/>
</dbReference>
<dbReference type="InterPro" id="IPR016032">
    <property type="entry name" value="Sig_transdc_resp-reg_C-effctor"/>
</dbReference>
<dbReference type="Pfam" id="PF00196">
    <property type="entry name" value="GerE"/>
    <property type="match status" value="1"/>
</dbReference>
<dbReference type="Gene3D" id="1.25.40.10">
    <property type="entry name" value="Tetratricopeptide repeat domain"/>
    <property type="match status" value="1"/>
</dbReference>
<evidence type="ECO:0000256" key="2">
    <source>
        <dbReference type="ARBA" id="ARBA00023125"/>
    </source>
</evidence>
<dbReference type="PRINTS" id="PR00038">
    <property type="entry name" value="HTHLUXR"/>
</dbReference>
<proteinExistence type="predicted"/>
<accession>A0A2G4YYR4</accession>
<keyword evidence="6" id="KW-1185">Reference proteome</keyword>
<keyword evidence="1" id="KW-0805">Transcription regulation</keyword>
<dbReference type="PANTHER" id="PTHR44688:SF16">
    <property type="entry name" value="DNA-BINDING TRANSCRIPTIONAL ACTIVATOR DEVR_DOSR"/>
    <property type="match status" value="1"/>
</dbReference>
<comment type="caution">
    <text evidence="5">The sequence shown here is derived from an EMBL/GenBank/DDBJ whole genome shotgun (WGS) entry which is preliminary data.</text>
</comment>
<dbReference type="OrthoDB" id="9807052at2"/>
<keyword evidence="2" id="KW-0238">DNA-binding</keyword>
<dbReference type="RefSeq" id="WP_099470962.1">
    <property type="nucleotide sequence ID" value="NZ_CP041025.1"/>
</dbReference>
<dbReference type="InterPro" id="IPR059106">
    <property type="entry name" value="WHD_MalT"/>
</dbReference>
<evidence type="ECO:0000259" key="4">
    <source>
        <dbReference type="PROSITE" id="PS50043"/>
    </source>
</evidence>
<dbReference type="Pfam" id="PF17874">
    <property type="entry name" value="TPR_MalT"/>
    <property type="match status" value="1"/>
</dbReference>
<dbReference type="InterPro" id="IPR041617">
    <property type="entry name" value="TPR_MalT"/>
</dbReference>
<dbReference type="InterPro" id="IPR000792">
    <property type="entry name" value="Tscrpt_reg_LuxR_C"/>
</dbReference>
<dbReference type="Proteomes" id="UP000229730">
    <property type="component" value="Unassembled WGS sequence"/>
</dbReference>
<organism evidence="5 6">
    <name type="scientific">Paremcibacter congregatus</name>
    <dbReference type="NCBI Taxonomy" id="2043170"/>
    <lineage>
        <taxon>Bacteria</taxon>
        <taxon>Pseudomonadati</taxon>
        <taxon>Pseudomonadota</taxon>
        <taxon>Alphaproteobacteria</taxon>
        <taxon>Emcibacterales</taxon>
        <taxon>Emcibacteraceae</taxon>
        <taxon>Paremcibacter</taxon>
    </lineage>
</organism>
<dbReference type="SUPFAM" id="SSF48452">
    <property type="entry name" value="TPR-like"/>
    <property type="match status" value="1"/>
</dbReference>
<dbReference type="CDD" id="cd06170">
    <property type="entry name" value="LuxR_C_like"/>
    <property type="match status" value="1"/>
</dbReference>
<evidence type="ECO:0000313" key="6">
    <source>
        <dbReference type="Proteomes" id="UP000229730"/>
    </source>
</evidence>
<dbReference type="Pfam" id="PF25873">
    <property type="entry name" value="WHD_MalT"/>
    <property type="match status" value="1"/>
</dbReference>
<dbReference type="SUPFAM" id="SSF52540">
    <property type="entry name" value="P-loop containing nucleoside triphosphate hydrolases"/>
    <property type="match status" value="1"/>
</dbReference>
<dbReference type="SMART" id="SM00421">
    <property type="entry name" value="HTH_LUXR"/>
    <property type="match status" value="1"/>
</dbReference>
<dbReference type="Gene3D" id="3.40.50.300">
    <property type="entry name" value="P-loop containing nucleotide triphosphate hydrolases"/>
    <property type="match status" value="1"/>
</dbReference>
<dbReference type="Gene3D" id="1.10.10.10">
    <property type="entry name" value="Winged helix-like DNA-binding domain superfamily/Winged helix DNA-binding domain"/>
    <property type="match status" value="1"/>
</dbReference>
<dbReference type="SUPFAM" id="SSF46894">
    <property type="entry name" value="C-terminal effector domain of the bipartite response regulators"/>
    <property type="match status" value="1"/>
</dbReference>
<name>A0A2G4YYR4_9PROT</name>
<dbReference type="GO" id="GO:0006355">
    <property type="term" value="P:regulation of DNA-templated transcription"/>
    <property type="evidence" value="ECO:0007669"/>
    <property type="project" value="InterPro"/>
</dbReference>
<dbReference type="GO" id="GO:0003677">
    <property type="term" value="F:DNA binding"/>
    <property type="evidence" value="ECO:0007669"/>
    <property type="project" value="UniProtKB-KW"/>
</dbReference>
<evidence type="ECO:0000256" key="3">
    <source>
        <dbReference type="ARBA" id="ARBA00023163"/>
    </source>
</evidence>
<evidence type="ECO:0000313" key="5">
    <source>
        <dbReference type="EMBL" id="PHZ86586.1"/>
    </source>
</evidence>
<evidence type="ECO:0000256" key="1">
    <source>
        <dbReference type="ARBA" id="ARBA00023015"/>
    </source>
</evidence>
<gene>
    <name evidence="5" type="ORF">CRD36_01520</name>
</gene>
<reference evidence="5 6" key="1">
    <citation type="submission" date="2017-10" db="EMBL/GenBank/DDBJ databases">
        <title>Frigbacter circumglobatus gen. nov. sp. nov., isolated from sediment cultured in situ.</title>
        <authorList>
            <person name="Zhao Z."/>
        </authorList>
    </citation>
    <scope>NUCLEOTIDE SEQUENCE [LARGE SCALE GENOMIC DNA]</scope>
    <source>
        <strain evidence="5 6">ZYL</strain>
    </source>
</reference>
<dbReference type="InParanoid" id="A0A2G4YYR4"/>
<protein>
    <recommendedName>
        <fullName evidence="4">HTH luxR-type domain-containing protein</fullName>
    </recommendedName>
</protein>
<dbReference type="AlphaFoldDB" id="A0A2G4YYR4"/>
<sequence length="931" mass="105795">MFQFLFTCPTDILNTNLVKTSDRKVPGYRVQMNDIPTNSSPFPPWLTQTKTLPLRHHISLIDRPELCRRLNAGFDQKLTLLSAPAGFGKTTLLRQWRTHLQAKDIAVAWLKIDEDDNDPSILALYLAFALSSAGLSQEIIKIHPGPFTLDATSRTIVGTILSAIANYGKKVVLILDNVECVSQNTAKKILIPLFTYSPHNFHIVLGTRTVENMPLSTLKLQGQVSQITATDLKFTPFEIEVFLNQTLTKKKLQKISVKTEGWPVALQFIKNALSGHSESDKIIDRFHGTEQDARNYILEQILNTLPAAQRDLLLEASILDTLDPVSLDRLRGTTDTSQTLQGLETLKQLIAPVNNQEEHYRLNPLFQEALVYFLEQSNPDRMKLLHLRAAEMFMEEGHIIHSIRHALKAKEPETAAHFLEQAGGIHLWNKEGMTRIRKAHALLPEDIIQTRPRLNLLRALIFLKDGHLNDARHIFETVQQDVESQSHSPSAELEYDLAIITCTLAVYEGAPLNKEMSTRLVASIEKFKDDDKTQTGFVYTILCVFNLQKGNFPTARHVGKKAISHFQKYNSVFGEAYIYLHLGVVATAEGNLEKAGAYYKKVQDCQRRYFIDDKDMRLVLNIAMAEWHYERNELSTAARLLGDINRRLETGEAWYEIYASGYSTSTALAYLQKGLSTCLNLSEDSSVYIKREGLKRLNRLVMANKVGYLCRAGKIVQARRIVQENNLSVQDYCRNSTANFSVRESYGTIQALTRLLIAEMRYEEAIRELRLQIDIHQGGYEIRALQKYRLLLAIALFGNDDEKEALHELESVLHFVRTQGFLRFILDEAPFVTPLLSAFITETGSVEKDHAQYLLGLLEDAQLPKNDIILSRREKQVLDQLAEGYSDKVIARNLDVSENTVRFHLKNLFRKLTVNSRLMAVSEATKHKLLK</sequence>
<dbReference type="InterPro" id="IPR027417">
    <property type="entry name" value="P-loop_NTPase"/>
</dbReference>
<dbReference type="InterPro" id="IPR011990">
    <property type="entry name" value="TPR-like_helical_dom_sf"/>
</dbReference>
<dbReference type="InterPro" id="IPR036388">
    <property type="entry name" value="WH-like_DNA-bd_sf"/>
</dbReference>
<feature type="domain" description="HTH luxR-type" evidence="4">
    <location>
        <begin position="863"/>
        <end position="928"/>
    </location>
</feature>
<keyword evidence="3" id="KW-0804">Transcription</keyword>